<proteinExistence type="predicted"/>
<sequence>MSPQRRGQAKLSPHSQYWAFHINWKTNPLFMFSGVKVTDPHAKSTNLSVELAPMMLMEGDMGRLATSDEKDKELSSFATIHSQDRREGSISPDSEVYPMLEMIRYYLLTATLRLTLLVPRQLHGPPQIQPSTGEWFAQGCSGATEVDRLRAKLVATKNKFSTIYWIPMDIIKFWSLIPVSKNRDQPDARPTCDTSGQGQELKATAPNSHDTKMKFIGITQAAKPQHMTLPEWVGRYICNILDNIIPGAINMGLSPS</sequence>
<organism evidence="2 3">
    <name type="scientific">Blyttiomyces helicus</name>
    <dbReference type="NCBI Taxonomy" id="388810"/>
    <lineage>
        <taxon>Eukaryota</taxon>
        <taxon>Fungi</taxon>
        <taxon>Fungi incertae sedis</taxon>
        <taxon>Chytridiomycota</taxon>
        <taxon>Chytridiomycota incertae sedis</taxon>
        <taxon>Chytridiomycetes</taxon>
        <taxon>Chytridiomycetes incertae sedis</taxon>
        <taxon>Blyttiomyces</taxon>
    </lineage>
</organism>
<accession>A0A4P9WQF9</accession>
<reference evidence="3" key="1">
    <citation type="journal article" date="2018" name="Nat. Microbiol.">
        <title>Leveraging single-cell genomics to expand the fungal tree of life.</title>
        <authorList>
            <person name="Ahrendt S.R."/>
            <person name="Quandt C.A."/>
            <person name="Ciobanu D."/>
            <person name="Clum A."/>
            <person name="Salamov A."/>
            <person name="Andreopoulos B."/>
            <person name="Cheng J.F."/>
            <person name="Woyke T."/>
            <person name="Pelin A."/>
            <person name="Henrissat B."/>
            <person name="Reynolds N.K."/>
            <person name="Benny G.L."/>
            <person name="Smith M.E."/>
            <person name="James T.Y."/>
            <person name="Grigoriev I.V."/>
        </authorList>
    </citation>
    <scope>NUCLEOTIDE SEQUENCE [LARGE SCALE GENOMIC DNA]</scope>
</reference>
<name>A0A4P9WQF9_9FUNG</name>
<feature type="region of interest" description="Disordered" evidence="1">
    <location>
        <begin position="183"/>
        <end position="206"/>
    </location>
</feature>
<dbReference type="EMBL" id="KZ993906">
    <property type="protein sequence ID" value="RKO94403.1"/>
    <property type="molecule type" value="Genomic_DNA"/>
</dbReference>
<evidence type="ECO:0000313" key="2">
    <source>
        <dbReference type="EMBL" id="RKO94403.1"/>
    </source>
</evidence>
<dbReference type="Proteomes" id="UP000269721">
    <property type="component" value="Unassembled WGS sequence"/>
</dbReference>
<dbReference type="AlphaFoldDB" id="A0A4P9WQF9"/>
<protein>
    <submittedName>
        <fullName evidence="2">Uncharacterized protein</fullName>
    </submittedName>
</protein>
<gene>
    <name evidence="2" type="ORF">BDK51DRAFT_35169</name>
</gene>
<evidence type="ECO:0000313" key="3">
    <source>
        <dbReference type="Proteomes" id="UP000269721"/>
    </source>
</evidence>
<keyword evidence="3" id="KW-1185">Reference proteome</keyword>
<evidence type="ECO:0000256" key="1">
    <source>
        <dbReference type="SAM" id="MobiDB-lite"/>
    </source>
</evidence>